<evidence type="ECO:0000256" key="3">
    <source>
        <dbReference type="ARBA" id="ARBA00022517"/>
    </source>
</evidence>
<keyword evidence="8" id="KW-1185">Reference proteome</keyword>
<gene>
    <name evidence="7" type="ORF">GFSPODELE1_LOCUS8716</name>
</gene>
<dbReference type="Pfam" id="PF05890">
    <property type="entry name" value="Ebp2"/>
    <property type="match status" value="1"/>
</dbReference>
<name>A0ABP1DYT7_9APHY</name>
<accession>A0ABP1DYT7</accession>
<feature type="region of interest" description="Disordered" evidence="6">
    <location>
        <begin position="280"/>
        <end position="427"/>
    </location>
</feature>
<evidence type="ECO:0000256" key="4">
    <source>
        <dbReference type="ARBA" id="ARBA00023054"/>
    </source>
</evidence>
<feature type="compositionally biased region" description="Basic residues" evidence="6">
    <location>
        <begin position="411"/>
        <end position="427"/>
    </location>
</feature>
<evidence type="ECO:0000313" key="7">
    <source>
        <dbReference type="EMBL" id="CAL1712198.1"/>
    </source>
</evidence>
<feature type="compositionally biased region" description="Basic and acidic residues" evidence="6">
    <location>
        <begin position="384"/>
        <end position="393"/>
    </location>
</feature>
<protein>
    <recommendedName>
        <fullName evidence="9">rRNA processing protein EBP2</fullName>
    </recommendedName>
</protein>
<dbReference type="PANTHER" id="PTHR13028">
    <property type="entry name" value="RRNA PROCESSING PROTEIN EBNA1-BINDING PROTEIN-RELATED"/>
    <property type="match status" value="1"/>
</dbReference>
<evidence type="ECO:0000256" key="6">
    <source>
        <dbReference type="SAM" id="MobiDB-lite"/>
    </source>
</evidence>
<feature type="region of interest" description="Disordered" evidence="6">
    <location>
        <begin position="1"/>
        <end position="171"/>
    </location>
</feature>
<dbReference type="EMBL" id="OZ037950">
    <property type="protein sequence ID" value="CAL1712198.1"/>
    <property type="molecule type" value="Genomic_DNA"/>
</dbReference>
<comment type="similarity">
    <text evidence="2">Belongs to the EBP2 family.</text>
</comment>
<reference evidence="8" key="1">
    <citation type="submission" date="2024-04" db="EMBL/GenBank/DDBJ databases">
        <authorList>
            <person name="Shaw F."/>
            <person name="Minotto A."/>
        </authorList>
    </citation>
    <scope>NUCLEOTIDE SEQUENCE [LARGE SCALE GENOMIC DNA]</scope>
</reference>
<proteinExistence type="inferred from homology"/>
<sequence length="427" mass="47751">MAKKATLASSKAKASSLQPQAKSQKSPKVVQRPQESSEDDVEDEESVGSQEHEEDSSDDEEDVDEEGMKKLMVALGEDGLDEFAQTELRALTGDEDSDEEESDAEEGSEIAEEDVDEVDAQQSGDEDEEVQEGASEDEDEERAVESERDEDEEEQDIPLDEAESVDEDVVPRQKIEIDNKIALARIRETIQLDPSMPWTETLTVTYPESIEVDVDDDLNRELAFYKQALHGANTAKDLAAKHNFPFTRPADYFAEMVKSDAHMERIRQRLLDEGATIKRSEEKRREREGKKFGKQVQMEKLKERERSKKDMEERLKGLKRKRKGAMDNAQEDEGAFDVAVEDAISDRPSKRGRGGGRGDKRGISRPARDKKFGFGGPGKRAKQNTKDSTDDFVSRGSGRSSRGGRGGARGGSKRLGKSRRMTSRGRS</sequence>
<evidence type="ECO:0000313" key="8">
    <source>
        <dbReference type="Proteomes" id="UP001497453"/>
    </source>
</evidence>
<feature type="compositionally biased region" description="Acidic residues" evidence="6">
    <location>
        <begin position="36"/>
        <end position="65"/>
    </location>
</feature>
<dbReference type="Proteomes" id="UP001497453">
    <property type="component" value="Chromosome 7"/>
</dbReference>
<keyword evidence="3" id="KW-0690">Ribosome biogenesis</keyword>
<comment type="subcellular location">
    <subcellularLocation>
        <location evidence="1">Nucleus</location>
        <location evidence="1">Nucleolus</location>
    </subcellularLocation>
</comment>
<evidence type="ECO:0000256" key="2">
    <source>
        <dbReference type="ARBA" id="ARBA00007336"/>
    </source>
</evidence>
<feature type="compositionally biased region" description="Gly residues" evidence="6">
    <location>
        <begin position="401"/>
        <end position="410"/>
    </location>
</feature>
<dbReference type="InterPro" id="IPR008610">
    <property type="entry name" value="Ebp2"/>
</dbReference>
<evidence type="ECO:0008006" key="9">
    <source>
        <dbReference type="Google" id="ProtNLM"/>
    </source>
</evidence>
<feature type="compositionally biased region" description="Low complexity" evidence="6">
    <location>
        <begin position="1"/>
        <end position="28"/>
    </location>
</feature>
<feature type="compositionally biased region" description="Acidic residues" evidence="6">
    <location>
        <begin position="93"/>
        <end position="168"/>
    </location>
</feature>
<feature type="compositionally biased region" description="Basic and acidic residues" evidence="6">
    <location>
        <begin position="356"/>
        <end position="372"/>
    </location>
</feature>
<organism evidence="7 8">
    <name type="scientific">Somion occarium</name>
    <dbReference type="NCBI Taxonomy" id="3059160"/>
    <lineage>
        <taxon>Eukaryota</taxon>
        <taxon>Fungi</taxon>
        <taxon>Dikarya</taxon>
        <taxon>Basidiomycota</taxon>
        <taxon>Agaricomycotina</taxon>
        <taxon>Agaricomycetes</taxon>
        <taxon>Polyporales</taxon>
        <taxon>Cerrenaceae</taxon>
        <taxon>Somion</taxon>
    </lineage>
</organism>
<keyword evidence="5" id="KW-0539">Nucleus</keyword>
<keyword evidence="4" id="KW-0175">Coiled coil</keyword>
<evidence type="ECO:0000256" key="1">
    <source>
        <dbReference type="ARBA" id="ARBA00004604"/>
    </source>
</evidence>
<dbReference type="PANTHER" id="PTHR13028:SF0">
    <property type="entry name" value="RRNA-PROCESSING PROTEIN EBP2-RELATED"/>
    <property type="match status" value="1"/>
</dbReference>
<feature type="compositionally biased region" description="Basic and acidic residues" evidence="6">
    <location>
        <begin position="280"/>
        <end position="316"/>
    </location>
</feature>
<evidence type="ECO:0000256" key="5">
    <source>
        <dbReference type="ARBA" id="ARBA00023242"/>
    </source>
</evidence>